<evidence type="ECO:0000256" key="1">
    <source>
        <dbReference type="SAM" id="MobiDB-lite"/>
    </source>
</evidence>
<dbReference type="AlphaFoldDB" id="A0A286RJL2"/>
<dbReference type="KEGG" id="ttf:THTE_3559"/>
<sequence length="37" mass="3728">MEHGAGWMAAGPVFRRAGGKSGLPGIAVVGNTHRPKG</sequence>
<organism evidence="2 3">
    <name type="scientific">Thermogutta terrifontis</name>
    <dbReference type="NCBI Taxonomy" id="1331910"/>
    <lineage>
        <taxon>Bacteria</taxon>
        <taxon>Pseudomonadati</taxon>
        <taxon>Planctomycetota</taxon>
        <taxon>Planctomycetia</taxon>
        <taxon>Pirellulales</taxon>
        <taxon>Thermoguttaceae</taxon>
        <taxon>Thermogutta</taxon>
    </lineage>
</organism>
<keyword evidence="3" id="KW-1185">Reference proteome</keyword>
<protein>
    <submittedName>
        <fullName evidence="2">Uncharacterized protein</fullName>
    </submittedName>
</protein>
<dbReference type="EMBL" id="CP018477">
    <property type="protein sequence ID" value="ASV76160.1"/>
    <property type="molecule type" value="Genomic_DNA"/>
</dbReference>
<accession>A0A286RJL2</accession>
<evidence type="ECO:0000313" key="2">
    <source>
        <dbReference type="EMBL" id="ASV76160.1"/>
    </source>
</evidence>
<gene>
    <name evidence="2" type="ORF">THTE_3559</name>
</gene>
<name>A0A286RJL2_9BACT</name>
<dbReference type="Proteomes" id="UP000215086">
    <property type="component" value="Chromosome"/>
</dbReference>
<feature type="region of interest" description="Disordered" evidence="1">
    <location>
        <begin position="17"/>
        <end position="37"/>
    </location>
</feature>
<reference evidence="2 3" key="1">
    <citation type="journal article" name="Front. Microbiol.">
        <title>Sugar Metabolism of the First Thermophilic Planctomycete Thermogutta terrifontis: Comparative Genomic and Transcriptomic Approaches.</title>
        <authorList>
            <person name="Elcheninov A.G."/>
            <person name="Menzel P."/>
            <person name="Gudbergsdottir S.R."/>
            <person name="Slesarev A.I."/>
            <person name="Kadnikov V.V."/>
            <person name="Krogh A."/>
            <person name="Bonch-Osmolovskaya E.A."/>
            <person name="Peng X."/>
            <person name="Kublanov I.V."/>
        </authorList>
    </citation>
    <scope>NUCLEOTIDE SEQUENCE [LARGE SCALE GENOMIC DNA]</scope>
    <source>
        <strain evidence="2 3">R1</strain>
    </source>
</reference>
<evidence type="ECO:0000313" key="3">
    <source>
        <dbReference type="Proteomes" id="UP000215086"/>
    </source>
</evidence>
<proteinExistence type="predicted"/>